<evidence type="ECO:0000256" key="1">
    <source>
        <dbReference type="PROSITE-ProRule" id="PRU00047"/>
    </source>
</evidence>
<keyword evidence="5" id="KW-1185">Reference proteome</keyword>
<dbReference type="InterPro" id="IPR036875">
    <property type="entry name" value="Znf_CCHC_sf"/>
</dbReference>
<dbReference type="GO" id="GO:0003676">
    <property type="term" value="F:nucleic acid binding"/>
    <property type="evidence" value="ECO:0007669"/>
    <property type="project" value="InterPro"/>
</dbReference>
<organism evidence="4 5">
    <name type="scientific">Microctonus hyperodae</name>
    <name type="common">Parasitoid wasp</name>
    <dbReference type="NCBI Taxonomy" id="165561"/>
    <lineage>
        <taxon>Eukaryota</taxon>
        <taxon>Metazoa</taxon>
        <taxon>Ecdysozoa</taxon>
        <taxon>Arthropoda</taxon>
        <taxon>Hexapoda</taxon>
        <taxon>Insecta</taxon>
        <taxon>Pterygota</taxon>
        <taxon>Neoptera</taxon>
        <taxon>Endopterygota</taxon>
        <taxon>Hymenoptera</taxon>
        <taxon>Apocrita</taxon>
        <taxon>Ichneumonoidea</taxon>
        <taxon>Braconidae</taxon>
        <taxon>Euphorinae</taxon>
        <taxon>Microctonus</taxon>
    </lineage>
</organism>
<dbReference type="InterPro" id="IPR001878">
    <property type="entry name" value="Znf_CCHC"/>
</dbReference>
<reference evidence="4" key="2">
    <citation type="submission" date="2023-03" db="EMBL/GenBank/DDBJ databases">
        <authorList>
            <person name="Inwood S.N."/>
            <person name="Skelly J.G."/>
            <person name="Guhlin J."/>
            <person name="Harrop T.W.R."/>
            <person name="Goldson S.G."/>
            <person name="Dearden P.K."/>
        </authorList>
    </citation>
    <scope>NUCLEOTIDE SEQUENCE</scope>
    <source>
        <strain evidence="4">Lincoln</strain>
        <tissue evidence="4">Whole body</tissue>
    </source>
</reference>
<comment type="caution">
    <text evidence="4">The sequence shown here is derived from an EMBL/GenBank/DDBJ whole genome shotgun (WGS) entry which is preliminary data.</text>
</comment>
<feature type="region of interest" description="Disordered" evidence="2">
    <location>
        <begin position="1"/>
        <end position="26"/>
    </location>
</feature>
<evidence type="ECO:0000259" key="3">
    <source>
        <dbReference type="PROSITE" id="PS50158"/>
    </source>
</evidence>
<proteinExistence type="predicted"/>
<keyword evidence="1" id="KW-0863">Zinc-finger</keyword>
<protein>
    <recommendedName>
        <fullName evidence="3">CCHC-type domain-containing protein</fullName>
    </recommendedName>
</protein>
<reference evidence="4" key="1">
    <citation type="journal article" date="2023" name="bioRxiv">
        <title>Scaffold-level genome assemblies of two parasitoid biocontrol wasps reveal the parthenogenesis mechanism and an associated novel virus.</title>
        <authorList>
            <person name="Inwood S."/>
            <person name="Skelly J."/>
            <person name="Guhlin J."/>
            <person name="Harrop T."/>
            <person name="Goldson S."/>
            <person name="Dearden P."/>
        </authorList>
    </citation>
    <scope>NUCLEOTIDE SEQUENCE</scope>
    <source>
        <strain evidence="4">Lincoln</strain>
        <tissue evidence="4">Whole body</tissue>
    </source>
</reference>
<feature type="region of interest" description="Disordered" evidence="2">
    <location>
        <begin position="185"/>
        <end position="253"/>
    </location>
</feature>
<feature type="region of interest" description="Disordered" evidence="2">
    <location>
        <begin position="143"/>
        <end position="162"/>
    </location>
</feature>
<evidence type="ECO:0000313" key="4">
    <source>
        <dbReference type="EMBL" id="KAK0180565.1"/>
    </source>
</evidence>
<dbReference type="Proteomes" id="UP001168972">
    <property type="component" value="Unassembled WGS sequence"/>
</dbReference>
<evidence type="ECO:0000256" key="2">
    <source>
        <dbReference type="SAM" id="MobiDB-lite"/>
    </source>
</evidence>
<gene>
    <name evidence="4" type="ORF">PV327_002933</name>
</gene>
<feature type="compositionally biased region" description="Polar residues" evidence="2">
    <location>
        <begin position="228"/>
        <end position="244"/>
    </location>
</feature>
<feature type="domain" description="CCHC-type" evidence="3">
    <location>
        <begin position="426"/>
        <end position="439"/>
    </location>
</feature>
<keyword evidence="1" id="KW-0479">Metal-binding</keyword>
<dbReference type="PROSITE" id="PS50158">
    <property type="entry name" value="ZF_CCHC"/>
    <property type="match status" value="1"/>
</dbReference>
<dbReference type="GO" id="GO:0008270">
    <property type="term" value="F:zinc ion binding"/>
    <property type="evidence" value="ECO:0007669"/>
    <property type="project" value="UniProtKB-KW"/>
</dbReference>
<feature type="compositionally biased region" description="Polar residues" evidence="2">
    <location>
        <begin position="201"/>
        <end position="219"/>
    </location>
</feature>
<sequence>MKRKSRCESQINEGMSDSDLPPLTNSGAVTINEVKRMRRRVTELARTFNPLEIVTVLDMKGLSSRGQSDTLIDRLTRTELRREYGENAAVWNPEEDERDGVPRTCSERWAEPSIDEIIRKIQPSRLNTGRNIIDAAITQYDRNRKQEINSQPDSNRNDLEFSNRFELRPTLSTGHSMGRFRESISFEQSENESRAHHEPTHLSTPSHPSYTEQLPQSSIVGGPRRLKNTTFNFPGSQTVTTMSKLNPFDKPNNNRVSERLVKIGTKMREREIKFSGRNQENGVEYLRRLYEAIQQYGLTEEETFQVIPFTLEAIALGWFRAEMRNLQGYADFLEQFSSRFLGSDSQAQLWDETKAHFPNLTEVNRANSVEAVPIKKPAPVPLMSLVIPKPVNPPLPMDSVVDKSRPRHGPQPTRVPNIIRTGGGNCWKCGYPGHSHRECNAPKRWRYCYLCGWRDVDITDCPQCKDAWKNNNQ</sequence>
<accession>A0AA39L0J1</accession>
<dbReference type="AlphaFoldDB" id="A0AA39L0J1"/>
<dbReference type="Gene3D" id="4.10.60.10">
    <property type="entry name" value="Zinc finger, CCHC-type"/>
    <property type="match status" value="1"/>
</dbReference>
<dbReference type="SUPFAM" id="SSF57756">
    <property type="entry name" value="Retrovirus zinc finger-like domains"/>
    <property type="match status" value="1"/>
</dbReference>
<name>A0AA39L0J1_MICHY</name>
<keyword evidence="1" id="KW-0862">Zinc</keyword>
<evidence type="ECO:0000313" key="5">
    <source>
        <dbReference type="Proteomes" id="UP001168972"/>
    </source>
</evidence>
<feature type="compositionally biased region" description="Basic and acidic residues" evidence="2">
    <location>
        <begin position="191"/>
        <end position="200"/>
    </location>
</feature>
<dbReference type="EMBL" id="JAQQBR010000002">
    <property type="protein sequence ID" value="KAK0180565.1"/>
    <property type="molecule type" value="Genomic_DNA"/>
</dbReference>